<dbReference type="Pfam" id="PF18421">
    <property type="entry name" value="Peptidase_M23_N"/>
    <property type="match status" value="1"/>
</dbReference>
<dbReference type="Gene3D" id="2.60.40.1590">
    <property type="entry name" value="Peptidoglycan hydrolase domains"/>
    <property type="match status" value="1"/>
</dbReference>
<dbReference type="STRING" id="1045558.SAMN05216175_10228"/>
<dbReference type="SUPFAM" id="SSF51261">
    <property type="entry name" value="Duplicated hybrid motif"/>
    <property type="match status" value="1"/>
</dbReference>
<evidence type="ECO:0000259" key="3">
    <source>
        <dbReference type="Pfam" id="PF18421"/>
    </source>
</evidence>
<dbReference type="InterPro" id="IPR011055">
    <property type="entry name" value="Dup_hybrid_motif"/>
</dbReference>
<evidence type="ECO:0000256" key="1">
    <source>
        <dbReference type="SAM" id="SignalP"/>
    </source>
</evidence>
<gene>
    <name evidence="4" type="ORF">SAMN05216175_10228</name>
</gene>
<dbReference type="Gene3D" id="2.70.70.10">
    <property type="entry name" value="Glucose Permease (Domain IIA)"/>
    <property type="match status" value="1"/>
</dbReference>
<keyword evidence="1" id="KW-0732">Signal</keyword>
<dbReference type="PANTHER" id="PTHR21666">
    <property type="entry name" value="PEPTIDASE-RELATED"/>
    <property type="match status" value="1"/>
</dbReference>
<evidence type="ECO:0000313" key="5">
    <source>
        <dbReference type="Proteomes" id="UP000198623"/>
    </source>
</evidence>
<sequence>MIRSFLLLISILASVNAYSLTLPKPSATPGGIVIMPLEGIDAERLPNAWYRSNRVMVVPSTDTPYANQAKWLAVIGIPLSAKHTDKQLLVANGISFPFYIKDKEYEAQYLTIKNKKHVNPDPEQVARWRREKAEMTAAFKQWTTPATTVTEFTLPAKGPFSSPFGLKRFFNKQPRNPHSGLDIAAPMGDPIWAPAPGTVAAMGEYFFNGNTVILDHGNGLTSMYCHMSKIDVKLGDTLNPGDLIGKIGKTGRVTGPHLHWSVSLNNTRVDPLLFVAEKSQ</sequence>
<reference evidence="5" key="1">
    <citation type="submission" date="2016-10" db="EMBL/GenBank/DDBJ databases">
        <authorList>
            <person name="Varghese N."/>
            <person name="Submissions S."/>
        </authorList>
    </citation>
    <scope>NUCLEOTIDE SEQUENCE [LARGE SCALE GENOMIC DNA]</scope>
    <source>
        <strain evidence="5">CGMCC 1.10971</strain>
    </source>
</reference>
<dbReference type="GO" id="GO:0004222">
    <property type="term" value="F:metalloendopeptidase activity"/>
    <property type="evidence" value="ECO:0007669"/>
    <property type="project" value="TreeGrafter"/>
</dbReference>
<proteinExistence type="predicted"/>
<feature type="chain" id="PRO_5011681442" evidence="1">
    <location>
        <begin position="20"/>
        <end position="280"/>
    </location>
</feature>
<feature type="signal peptide" evidence="1">
    <location>
        <begin position="1"/>
        <end position="19"/>
    </location>
</feature>
<evidence type="ECO:0000259" key="2">
    <source>
        <dbReference type="Pfam" id="PF01551"/>
    </source>
</evidence>
<dbReference type="EMBL" id="FOOU01000002">
    <property type="protein sequence ID" value="SFF93708.1"/>
    <property type="molecule type" value="Genomic_DNA"/>
</dbReference>
<dbReference type="AlphaFoldDB" id="A0A1I2MRF2"/>
<dbReference type="InterPro" id="IPR050570">
    <property type="entry name" value="Cell_wall_metabolism_enzyme"/>
</dbReference>
<organism evidence="4 5">
    <name type="scientific">Neptunomonas qingdaonensis</name>
    <dbReference type="NCBI Taxonomy" id="1045558"/>
    <lineage>
        <taxon>Bacteria</taxon>
        <taxon>Pseudomonadati</taxon>
        <taxon>Pseudomonadota</taxon>
        <taxon>Gammaproteobacteria</taxon>
        <taxon>Oceanospirillales</taxon>
        <taxon>Oceanospirillaceae</taxon>
        <taxon>Neptunomonas</taxon>
    </lineage>
</organism>
<accession>A0A1I2MRF2</accession>
<feature type="domain" description="M23ase beta-sheet core" evidence="2">
    <location>
        <begin position="177"/>
        <end position="271"/>
    </location>
</feature>
<name>A0A1I2MRF2_9GAMM</name>
<keyword evidence="4" id="KW-0378">Hydrolase</keyword>
<dbReference type="InterPro" id="IPR040487">
    <property type="entry name" value="Peptidase_M23_N"/>
</dbReference>
<feature type="domain" description="Peptidase family M23 N-terminal" evidence="3">
    <location>
        <begin position="28"/>
        <end position="103"/>
    </location>
</feature>
<dbReference type="Pfam" id="PF01551">
    <property type="entry name" value="Peptidase_M23"/>
    <property type="match status" value="1"/>
</dbReference>
<dbReference type="RefSeq" id="WP_090724302.1">
    <property type="nucleotide sequence ID" value="NZ_FOOU01000002.1"/>
</dbReference>
<dbReference type="FunFam" id="2.70.70.10:FF:000019">
    <property type="entry name" value="M23 family peptidase"/>
    <property type="match status" value="1"/>
</dbReference>
<dbReference type="CDD" id="cd12797">
    <property type="entry name" value="M23_peptidase"/>
    <property type="match status" value="1"/>
</dbReference>
<dbReference type="OrthoDB" id="9805070at2"/>
<dbReference type="InterPro" id="IPR016047">
    <property type="entry name" value="M23ase_b-sheet_dom"/>
</dbReference>
<keyword evidence="5" id="KW-1185">Reference proteome</keyword>
<dbReference type="Proteomes" id="UP000198623">
    <property type="component" value="Unassembled WGS sequence"/>
</dbReference>
<protein>
    <submittedName>
        <fullName evidence="4">Murein DD-endopeptidase MepM and murein hydrolase activator NlpD, contain LysM domain</fullName>
    </submittedName>
</protein>
<dbReference type="PANTHER" id="PTHR21666:SF285">
    <property type="entry name" value="M23 FAMILY METALLOPEPTIDASE"/>
    <property type="match status" value="1"/>
</dbReference>
<evidence type="ECO:0000313" key="4">
    <source>
        <dbReference type="EMBL" id="SFF93708.1"/>
    </source>
</evidence>